<dbReference type="Proteomes" id="UP000002051">
    <property type="component" value="Chromosome 6"/>
</dbReference>
<dbReference type="GO" id="GO:0007018">
    <property type="term" value="P:microtubule-based movement"/>
    <property type="evidence" value="ECO:0007669"/>
    <property type="project" value="InterPro"/>
</dbReference>
<reference evidence="4" key="3">
    <citation type="submission" date="2015-04" db="UniProtKB">
        <authorList>
            <consortium name="EnsemblPlants"/>
        </authorList>
    </citation>
    <scope>IDENTIFICATION</scope>
    <source>
        <strain evidence="4">cv. Jemalong A17</strain>
    </source>
</reference>
<reference evidence="3 5" key="1">
    <citation type="journal article" date="2011" name="Nature">
        <title>The Medicago genome provides insight into the evolution of rhizobial symbioses.</title>
        <authorList>
            <person name="Young N.D."/>
            <person name="Debelle F."/>
            <person name="Oldroyd G.E."/>
            <person name="Geurts R."/>
            <person name="Cannon S.B."/>
            <person name="Udvardi M.K."/>
            <person name="Benedito V.A."/>
            <person name="Mayer K.F."/>
            <person name="Gouzy J."/>
            <person name="Schoof H."/>
            <person name="Van de Peer Y."/>
            <person name="Proost S."/>
            <person name="Cook D.R."/>
            <person name="Meyers B.C."/>
            <person name="Spannagl M."/>
            <person name="Cheung F."/>
            <person name="De Mita S."/>
            <person name="Krishnakumar V."/>
            <person name="Gundlach H."/>
            <person name="Zhou S."/>
            <person name="Mudge J."/>
            <person name="Bharti A.K."/>
            <person name="Murray J.D."/>
            <person name="Naoumkina M.A."/>
            <person name="Rosen B."/>
            <person name="Silverstein K.A."/>
            <person name="Tang H."/>
            <person name="Rombauts S."/>
            <person name="Zhao P.X."/>
            <person name="Zhou P."/>
            <person name="Barbe V."/>
            <person name="Bardou P."/>
            <person name="Bechner M."/>
            <person name="Bellec A."/>
            <person name="Berger A."/>
            <person name="Berges H."/>
            <person name="Bidwell S."/>
            <person name="Bisseling T."/>
            <person name="Choisne N."/>
            <person name="Couloux A."/>
            <person name="Denny R."/>
            <person name="Deshpande S."/>
            <person name="Dai X."/>
            <person name="Doyle J.J."/>
            <person name="Dudez A.M."/>
            <person name="Farmer A.D."/>
            <person name="Fouteau S."/>
            <person name="Franken C."/>
            <person name="Gibelin C."/>
            <person name="Gish J."/>
            <person name="Goldstein S."/>
            <person name="Gonzalez A.J."/>
            <person name="Green P.J."/>
            <person name="Hallab A."/>
            <person name="Hartog M."/>
            <person name="Hua A."/>
            <person name="Humphray S.J."/>
            <person name="Jeong D.H."/>
            <person name="Jing Y."/>
            <person name="Jocker A."/>
            <person name="Kenton S.M."/>
            <person name="Kim D.J."/>
            <person name="Klee K."/>
            <person name="Lai H."/>
            <person name="Lang C."/>
            <person name="Lin S."/>
            <person name="Macmil S.L."/>
            <person name="Magdelenat G."/>
            <person name="Matthews L."/>
            <person name="McCorrison J."/>
            <person name="Monaghan E.L."/>
            <person name="Mun J.H."/>
            <person name="Najar F.Z."/>
            <person name="Nicholson C."/>
            <person name="Noirot C."/>
            <person name="O'Bleness M."/>
            <person name="Paule C.R."/>
            <person name="Poulain J."/>
            <person name="Prion F."/>
            <person name="Qin B."/>
            <person name="Qu C."/>
            <person name="Retzel E.F."/>
            <person name="Riddle C."/>
            <person name="Sallet E."/>
            <person name="Samain S."/>
            <person name="Samson N."/>
            <person name="Sanders I."/>
            <person name="Saurat O."/>
            <person name="Scarpelli C."/>
            <person name="Schiex T."/>
            <person name="Segurens B."/>
            <person name="Severin A.J."/>
            <person name="Sherrier D.J."/>
            <person name="Shi R."/>
            <person name="Sims S."/>
            <person name="Singer S.R."/>
            <person name="Sinharoy S."/>
            <person name="Sterck L."/>
            <person name="Viollet A."/>
            <person name="Wang B.B."/>
            <person name="Wang K."/>
            <person name="Wang M."/>
            <person name="Wang X."/>
            <person name="Warfsmann J."/>
            <person name="Weissenbach J."/>
            <person name="White D.D."/>
            <person name="White J.D."/>
            <person name="Wiley G.B."/>
            <person name="Wincker P."/>
            <person name="Xing Y."/>
            <person name="Yang L."/>
            <person name="Yao Z."/>
            <person name="Ying F."/>
            <person name="Zhai J."/>
            <person name="Zhou L."/>
            <person name="Zuber A."/>
            <person name="Denarie J."/>
            <person name="Dixon R.A."/>
            <person name="May G.D."/>
            <person name="Schwartz D.C."/>
            <person name="Rogers J."/>
            <person name="Quetier F."/>
            <person name="Town C.D."/>
            <person name="Roe B.A."/>
        </authorList>
    </citation>
    <scope>NUCLEOTIDE SEQUENCE [LARGE SCALE GENOMIC DNA]</scope>
    <source>
        <strain evidence="3">A17</strain>
        <strain evidence="4 5">cv. Jemalong A17</strain>
    </source>
</reference>
<dbReference type="GO" id="GO:0008017">
    <property type="term" value="F:microtubule binding"/>
    <property type="evidence" value="ECO:0007669"/>
    <property type="project" value="InterPro"/>
</dbReference>
<feature type="domain" description="Kinesin motor" evidence="2">
    <location>
        <begin position="68"/>
        <end position="96"/>
    </location>
</feature>
<dbReference type="InterPro" id="IPR027640">
    <property type="entry name" value="Kinesin-like_fam"/>
</dbReference>
<sequence length="134" mass="15094">MESRYLFLNLRSHSFISSVQFSNGIVFHHLAVSPNFQQPLKVCLSQLPTTTEVCKFISFNTGPGSCIDVIFALAQKSVHIPYRNSKLTQILQTPLGKIIPYYFLISNMYCFAYELGLPSVDNITHSHSQHISGL</sequence>
<dbReference type="AlphaFoldDB" id="G7KN09"/>
<dbReference type="STRING" id="3880.G7KN09"/>
<protein>
    <submittedName>
        <fullName evidence="3">Kinesin motor domain protein</fullName>
    </submittedName>
</protein>
<evidence type="ECO:0000313" key="5">
    <source>
        <dbReference type="Proteomes" id="UP000002051"/>
    </source>
</evidence>
<dbReference type="EMBL" id="CM001222">
    <property type="protein sequence ID" value="AES76668.1"/>
    <property type="molecule type" value="Genomic_DNA"/>
</dbReference>
<keyword evidence="1" id="KW-0505">Motor protein</keyword>
<dbReference type="EnsemblPlants" id="AES76668">
    <property type="protein sequence ID" value="AES76668"/>
    <property type="gene ID" value="MTR_6g084050"/>
</dbReference>
<dbReference type="GO" id="GO:0003777">
    <property type="term" value="F:microtubule motor activity"/>
    <property type="evidence" value="ECO:0007669"/>
    <property type="project" value="InterPro"/>
</dbReference>
<reference evidence="3 5" key="2">
    <citation type="journal article" date="2014" name="BMC Genomics">
        <title>An improved genome release (version Mt4.0) for the model legume Medicago truncatula.</title>
        <authorList>
            <person name="Tang H."/>
            <person name="Krishnakumar V."/>
            <person name="Bidwell S."/>
            <person name="Rosen B."/>
            <person name="Chan A."/>
            <person name="Zhou S."/>
            <person name="Gentzbittel L."/>
            <person name="Childs K.L."/>
            <person name="Yandell M."/>
            <person name="Gundlach H."/>
            <person name="Mayer K.F."/>
            <person name="Schwartz D.C."/>
            <person name="Town C.D."/>
        </authorList>
    </citation>
    <scope>GENOME REANNOTATION</scope>
    <source>
        <strain evidence="4 5">cv. Jemalong A17</strain>
    </source>
</reference>
<accession>G7KN09</accession>
<organism evidence="3 5">
    <name type="scientific">Medicago truncatula</name>
    <name type="common">Barrel medic</name>
    <name type="synonym">Medicago tribuloides</name>
    <dbReference type="NCBI Taxonomy" id="3880"/>
    <lineage>
        <taxon>Eukaryota</taxon>
        <taxon>Viridiplantae</taxon>
        <taxon>Streptophyta</taxon>
        <taxon>Embryophyta</taxon>
        <taxon>Tracheophyta</taxon>
        <taxon>Spermatophyta</taxon>
        <taxon>Magnoliopsida</taxon>
        <taxon>eudicotyledons</taxon>
        <taxon>Gunneridae</taxon>
        <taxon>Pentapetalae</taxon>
        <taxon>rosids</taxon>
        <taxon>fabids</taxon>
        <taxon>Fabales</taxon>
        <taxon>Fabaceae</taxon>
        <taxon>Papilionoideae</taxon>
        <taxon>50 kb inversion clade</taxon>
        <taxon>NPAAA clade</taxon>
        <taxon>Hologalegina</taxon>
        <taxon>IRL clade</taxon>
        <taxon>Trifolieae</taxon>
        <taxon>Medicago</taxon>
    </lineage>
</organism>
<dbReference type="HOGENOM" id="CLU_1899318_0_0_1"/>
<evidence type="ECO:0000313" key="3">
    <source>
        <dbReference type="EMBL" id="AES76668.1"/>
    </source>
</evidence>
<dbReference type="PaxDb" id="3880-AES76668"/>
<dbReference type="InterPro" id="IPR027417">
    <property type="entry name" value="P-loop_NTPase"/>
</dbReference>
<evidence type="ECO:0000256" key="1">
    <source>
        <dbReference type="ARBA" id="ARBA00023175"/>
    </source>
</evidence>
<name>G7KN09_MEDTR</name>
<evidence type="ECO:0000313" key="4">
    <source>
        <dbReference type="EnsemblPlants" id="AES76668"/>
    </source>
</evidence>
<dbReference type="InterPro" id="IPR001752">
    <property type="entry name" value="Kinesin_motor_dom"/>
</dbReference>
<dbReference type="GO" id="GO:0005524">
    <property type="term" value="F:ATP binding"/>
    <property type="evidence" value="ECO:0007669"/>
    <property type="project" value="InterPro"/>
</dbReference>
<dbReference type="PANTHER" id="PTHR47972:SF14">
    <property type="entry name" value="KINESIN-LIKE PROTEIN KIN-14J"/>
    <property type="match status" value="1"/>
</dbReference>
<proteinExistence type="predicted"/>
<evidence type="ECO:0000259" key="2">
    <source>
        <dbReference type="Pfam" id="PF00225"/>
    </source>
</evidence>
<dbReference type="Gene3D" id="1.20.58.1980">
    <property type="match status" value="1"/>
</dbReference>
<gene>
    <name evidence="3" type="ordered locus">MTR_6g084050</name>
</gene>
<keyword evidence="5" id="KW-1185">Reference proteome</keyword>
<dbReference type="Pfam" id="PF00225">
    <property type="entry name" value="Kinesin"/>
    <property type="match status" value="1"/>
</dbReference>
<dbReference type="PANTHER" id="PTHR47972">
    <property type="entry name" value="KINESIN-LIKE PROTEIN KLP-3"/>
    <property type="match status" value="1"/>
</dbReference>
<dbReference type="SUPFAM" id="SSF52540">
    <property type="entry name" value="P-loop containing nucleoside triphosphate hydrolases"/>
    <property type="match status" value="1"/>
</dbReference>